<feature type="transmembrane region" description="Helical" evidence="1">
    <location>
        <begin position="90"/>
        <end position="110"/>
    </location>
</feature>
<sequence length="113" mass="12942">MFLIKNDISLNTSVSNLHLHGDYRRTPLQGSSGLLVALPELVDIILRSQKYYKLTIPSVNLIFTVSSQVNPSSTFFFDKYKIYQEKTENIGKYGLPIAFVIFNIIYWAYISSL</sequence>
<name>A0A5N5TG09_9CRUS</name>
<gene>
    <name evidence="2" type="ORF">Anas_08509</name>
</gene>
<dbReference type="EMBL" id="SEYY01004266">
    <property type="protein sequence ID" value="KAB7503870.1"/>
    <property type="molecule type" value="Genomic_DNA"/>
</dbReference>
<protein>
    <submittedName>
        <fullName evidence="2">Uncharacterized protein</fullName>
    </submittedName>
</protein>
<keyword evidence="1" id="KW-0472">Membrane</keyword>
<evidence type="ECO:0000256" key="1">
    <source>
        <dbReference type="SAM" id="Phobius"/>
    </source>
</evidence>
<dbReference type="Proteomes" id="UP000326759">
    <property type="component" value="Unassembled WGS sequence"/>
</dbReference>
<keyword evidence="1" id="KW-1133">Transmembrane helix</keyword>
<proteinExistence type="predicted"/>
<organism evidence="2 3">
    <name type="scientific">Armadillidium nasatum</name>
    <dbReference type="NCBI Taxonomy" id="96803"/>
    <lineage>
        <taxon>Eukaryota</taxon>
        <taxon>Metazoa</taxon>
        <taxon>Ecdysozoa</taxon>
        <taxon>Arthropoda</taxon>
        <taxon>Crustacea</taxon>
        <taxon>Multicrustacea</taxon>
        <taxon>Malacostraca</taxon>
        <taxon>Eumalacostraca</taxon>
        <taxon>Peracarida</taxon>
        <taxon>Isopoda</taxon>
        <taxon>Oniscidea</taxon>
        <taxon>Crinocheta</taxon>
        <taxon>Armadillidiidae</taxon>
        <taxon>Armadillidium</taxon>
    </lineage>
</organism>
<keyword evidence="3" id="KW-1185">Reference proteome</keyword>
<reference evidence="2 3" key="1">
    <citation type="journal article" date="2019" name="PLoS Biol.">
        <title>Sex chromosomes control vertical transmission of feminizing Wolbachia symbionts in an isopod.</title>
        <authorList>
            <person name="Becking T."/>
            <person name="Chebbi M.A."/>
            <person name="Giraud I."/>
            <person name="Moumen B."/>
            <person name="Laverre T."/>
            <person name="Caubet Y."/>
            <person name="Peccoud J."/>
            <person name="Gilbert C."/>
            <person name="Cordaux R."/>
        </authorList>
    </citation>
    <scope>NUCLEOTIDE SEQUENCE [LARGE SCALE GENOMIC DNA]</scope>
    <source>
        <strain evidence="2">ANa2</strain>
        <tissue evidence="2">Whole body excluding digestive tract and cuticle</tissue>
    </source>
</reference>
<keyword evidence="1" id="KW-0812">Transmembrane</keyword>
<evidence type="ECO:0000313" key="2">
    <source>
        <dbReference type="EMBL" id="KAB7503870.1"/>
    </source>
</evidence>
<dbReference type="OrthoDB" id="6346517at2759"/>
<comment type="caution">
    <text evidence="2">The sequence shown here is derived from an EMBL/GenBank/DDBJ whole genome shotgun (WGS) entry which is preliminary data.</text>
</comment>
<dbReference type="AlphaFoldDB" id="A0A5N5TG09"/>
<evidence type="ECO:0000313" key="3">
    <source>
        <dbReference type="Proteomes" id="UP000326759"/>
    </source>
</evidence>
<accession>A0A5N5TG09</accession>